<evidence type="ECO:0000259" key="5">
    <source>
        <dbReference type="PROSITE" id="PS50157"/>
    </source>
</evidence>
<dbReference type="SUPFAM" id="SSF57667">
    <property type="entry name" value="beta-beta-alpha zinc fingers"/>
    <property type="match status" value="1"/>
</dbReference>
<gene>
    <name evidence="6" type="ORF">CBOVIS_LOCUS9002</name>
</gene>
<comment type="caution">
    <text evidence="6">The sequence shown here is derived from an EMBL/GenBank/DDBJ whole genome shotgun (WGS) entry which is preliminary data.</text>
</comment>
<feature type="domain" description="C2H2-type" evidence="5">
    <location>
        <begin position="329"/>
        <end position="351"/>
    </location>
</feature>
<dbReference type="Pfam" id="PF00096">
    <property type="entry name" value="zf-C2H2"/>
    <property type="match status" value="2"/>
</dbReference>
<keyword evidence="7" id="KW-1185">Reference proteome</keyword>
<protein>
    <recommendedName>
        <fullName evidence="5">C2H2-type domain-containing protein</fullName>
    </recommendedName>
</protein>
<dbReference type="Gene3D" id="3.30.160.60">
    <property type="entry name" value="Classic Zinc Finger"/>
    <property type="match status" value="3"/>
</dbReference>
<dbReference type="EMBL" id="CADEPM010000006">
    <property type="protein sequence ID" value="CAB3407010.1"/>
    <property type="molecule type" value="Genomic_DNA"/>
</dbReference>
<dbReference type="PROSITE" id="PS50157">
    <property type="entry name" value="ZINC_FINGER_C2H2_2"/>
    <property type="match status" value="3"/>
</dbReference>
<dbReference type="InterPro" id="IPR036236">
    <property type="entry name" value="Znf_C2H2_sf"/>
</dbReference>
<proteinExistence type="predicted"/>
<dbReference type="GO" id="GO:0008270">
    <property type="term" value="F:zinc ion binding"/>
    <property type="evidence" value="ECO:0007669"/>
    <property type="project" value="UniProtKB-KW"/>
</dbReference>
<evidence type="ECO:0000256" key="4">
    <source>
        <dbReference type="PROSITE-ProRule" id="PRU00042"/>
    </source>
</evidence>
<dbReference type="FunFam" id="3.30.160.60:FF:002343">
    <property type="entry name" value="Zinc finger protein 33A"/>
    <property type="match status" value="1"/>
</dbReference>
<dbReference type="InterPro" id="IPR013087">
    <property type="entry name" value="Znf_C2H2_type"/>
</dbReference>
<accession>A0A8S1ETI3</accession>
<evidence type="ECO:0000256" key="1">
    <source>
        <dbReference type="ARBA" id="ARBA00022723"/>
    </source>
</evidence>
<keyword evidence="3" id="KW-0862">Zinc</keyword>
<dbReference type="AlphaFoldDB" id="A0A8S1ETI3"/>
<dbReference type="SMART" id="SM00355">
    <property type="entry name" value="ZnF_C2H2"/>
    <property type="match status" value="5"/>
</dbReference>
<name>A0A8S1ETI3_9PELO</name>
<keyword evidence="2 4" id="KW-0863">Zinc-finger</keyword>
<organism evidence="6 7">
    <name type="scientific">Caenorhabditis bovis</name>
    <dbReference type="NCBI Taxonomy" id="2654633"/>
    <lineage>
        <taxon>Eukaryota</taxon>
        <taxon>Metazoa</taxon>
        <taxon>Ecdysozoa</taxon>
        <taxon>Nematoda</taxon>
        <taxon>Chromadorea</taxon>
        <taxon>Rhabditida</taxon>
        <taxon>Rhabditina</taxon>
        <taxon>Rhabditomorpha</taxon>
        <taxon>Rhabditoidea</taxon>
        <taxon>Rhabditidae</taxon>
        <taxon>Peloderinae</taxon>
        <taxon>Caenorhabditis</taxon>
    </lineage>
</organism>
<reference evidence="6 7" key="1">
    <citation type="submission" date="2020-04" db="EMBL/GenBank/DDBJ databases">
        <authorList>
            <person name="Laetsch R D."/>
            <person name="Stevens L."/>
            <person name="Kumar S."/>
            <person name="Blaxter L. M."/>
        </authorList>
    </citation>
    <scope>NUCLEOTIDE SEQUENCE [LARGE SCALE GENOMIC DNA]</scope>
</reference>
<feature type="domain" description="C2H2-type" evidence="5">
    <location>
        <begin position="301"/>
        <end position="328"/>
    </location>
</feature>
<sequence>MADFVQLKLPQPRLHVGLIKYIFRHWTILPSISKLMYLKRSSQICTIDLLKFIGTRIETTNHQTNLLVDSPNGDSILKIPITPLSLEEQIIRLKQAVYAEKQYNEELEAKITELTKLLEEKTKECDGFRLKCKYQEKEISLLREIAKHAVKSDDVVIMSDCEVDEEKPSTSETPKNTGKSIGVIRHAPASLFRSANDDDCRGRTPNMIVNIVRVSICNLCPDNQNIVDVNTLEQHLLENHVDKEKQLCVACPDEKTDKNTDIIRHMKNHTNNVYACTKCGKRGKITYLRSHVRTHTGERPYSCETCKRAFSDSSTLRRHRVVHTGIKKYLCSVCGKPIARRDNVKVHIKSHGITPDEIREKGVDFFIRNETEYYPKEHEKNK</sequence>
<dbReference type="Proteomes" id="UP000494206">
    <property type="component" value="Unassembled WGS sequence"/>
</dbReference>
<dbReference type="PANTHER" id="PTHR23235">
    <property type="entry name" value="KRUEPPEL-LIKE TRANSCRIPTION FACTOR"/>
    <property type="match status" value="1"/>
</dbReference>
<dbReference type="OrthoDB" id="3437960at2759"/>
<evidence type="ECO:0000256" key="3">
    <source>
        <dbReference type="ARBA" id="ARBA00022833"/>
    </source>
</evidence>
<evidence type="ECO:0000313" key="7">
    <source>
        <dbReference type="Proteomes" id="UP000494206"/>
    </source>
</evidence>
<dbReference type="PROSITE" id="PS00028">
    <property type="entry name" value="ZINC_FINGER_C2H2_1"/>
    <property type="match status" value="2"/>
</dbReference>
<feature type="domain" description="C2H2-type" evidence="5">
    <location>
        <begin position="274"/>
        <end position="300"/>
    </location>
</feature>
<evidence type="ECO:0000256" key="2">
    <source>
        <dbReference type="ARBA" id="ARBA00022771"/>
    </source>
</evidence>
<keyword evidence="1" id="KW-0479">Metal-binding</keyword>
<evidence type="ECO:0000313" key="6">
    <source>
        <dbReference type="EMBL" id="CAB3407010.1"/>
    </source>
</evidence>